<dbReference type="OrthoDB" id="8481134at2"/>
<keyword evidence="3" id="KW-1185">Reference proteome</keyword>
<feature type="compositionally biased region" description="Basic and acidic residues" evidence="1">
    <location>
        <begin position="25"/>
        <end position="43"/>
    </location>
</feature>
<feature type="region of interest" description="Disordered" evidence="1">
    <location>
        <begin position="1"/>
        <end position="43"/>
    </location>
</feature>
<dbReference type="RefSeq" id="WP_111458637.1">
    <property type="nucleotide sequence ID" value="NZ_QFYP01000001.1"/>
</dbReference>
<dbReference type="Proteomes" id="UP000249842">
    <property type="component" value="Unassembled WGS sequence"/>
</dbReference>
<reference evidence="3" key="1">
    <citation type="submission" date="2018-05" db="EMBL/GenBank/DDBJ databases">
        <authorList>
            <person name="Li X."/>
        </authorList>
    </citation>
    <scope>NUCLEOTIDE SEQUENCE [LARGE SCALE GENOMIC DNA]</scope>
    <source>
        <strain evidence="3">HKS-05</strain>
    </source>
</reference>
<dbReference type="SUPFAM" id="SSF160214">
    <property type="entry name" value="FlaG-like"/>
    <property type="match status" value="1"/>
</dbReference>
<proteinExistence type="predicted"/>
<dbReference type="Pfam" id="PF03646">
    <property type="entry name" value="FlaG"/>
    <property type="match status" value="1"/>
</dbReference>
<name>A0A328B453_9CAUL</name>
<dbReference type="InterPro" id="IPR005186">
    <property type="entry name" value="FlaG"/>
</dbReference>
<gene>
    <name evidence="2" type="ORF">DJ021_16815</name>
</gene>
<dbReference type="EMBL" id="QFYP01000001">
    <property type="protein sequence ID" value="RAK61345.1"/>
    <property type="molecule type" value="Genomic_DNA"/>
</dbReference>
<evidence type="ECO:0000256" key="1">
    <source>
        <dbReference type="SAM" id="MobiDB-lite"/>
    </source>
</evidence>
<evidence type="ECO:0008006" key="4">
    <source>
        <dbReference type="Google" id="ProtNLM"/>
    </source>
</evidence>
<comment type="caution">
    <text evidence="2">The sequence shown here is derived from an EMBL/GenBank/DDBJ whole genome shotgun (WGS) entry which is preliminary data.</text>
</comment>
<dbReference type="Gene3D" id="3.30.160.170">
    <property type="entry name" value="FlaG-like"/>
    <property type="match status" value="1"/>
</dbReference>
<protein>
    <recommendedName>
        <fullName evidence="4">Flagellar protein FlaG</fullName>
    </recommendedName>
</protein>
<evidence type="ECO:0000313" key="3">
    <source>
        <dbReference type="Proteomes" id="UP000249842"/>
    </source>
</evidence>
<dbReference type="InterPro" id="IPR035924">
    <property type="entry name" value="FlaG-like_sf"/>
</dbReference>
<organism evidence="2 3">
    <name type="scientific">Phenylobacterium hankyongense</name>
    <dbReference type="NCBI Taxonomy" id="1813876"/>
    <lineage>
        <taxon>Bacteria</taxon>
        <taxon>Pseudomonadati</taxon>
        <taxon>Pseudomonadota</taxon>
        <taxon>Alphaproteobacteria</taxon>
        <taxon>Caulobacterales</taxon>
        <taxon>Caulobacteraceae</taxon>
        <taxon>Phenylobacterium</taxon>
    </lineage>
</organism>
<evidence type="ECO:0000313" key="2">
    <source>
        <dbReference type="EMBL" id="RAK61345.1"/>
    </source>
</evidence>
<dbReference type="AlphaFoldDB" id="A0A328B453"/>
<accession>A0A328B453</accession>
<sequence length="96" mass="10649">MQSKVASFAATPDPTFGQQSSSGRSGKDQAPKRDAPNEDPVDLRLIIEEDQASGTYVYKTVNRRTGEVIRQLPREVILKLRDEAEYVAGEVIRTKA</sequence>